<dbReference type="Proteomes" id="UP000181941">
    <property type="component" value="Unassembled WGS sequence"/>
</dbReference>
<reference evidence="1 2" key="1">
    <citation type="journal article" date="2016" name="Environ. Microbiol.">
        <title>Genomic resolution of a cold subsurface aquifer community provides metabolic insights for novel microbes adapted to high CO concentrations.</title>
        <authorList>
            <person name="Probst A.J."/>
            <person name="Castelle C.J."/>
            <person name="Singh A."/>
            <person name="Brown C.T."/>
            <person name="Anantharaman K."/>
            <person name="Sharon I."/>
            <person name="Hug L.A."/>
            <person name="Burstein D."/>
            <person name="Emerson J.B."/>
            <person name="Thomas B.C."/>
            <person name="Banfield J.F."/>
        </authorList>
    </citation>
    <scope>NUCLEOTIDE SEQUENCE [LARGE SCALE GENOMIC DNA]</scope>
    <source>
        <strain evidence="1">CG1_02_32_51</strain>
    </source>
</reference>
<accession>A0A1J4U6X0</accession>
<gene>
    <name evidence="1" type="ORF">AUJ23_00490</name>
</gene>
<protein>
    <submittedName>
        <fullName evidence="1">Uncharacterized protein</fullName>
    </submittedName>
</protein>
<proteinExistence type="predicted"/>
<comment type="caution">
    <text evidence="1">The sequence shown here is derived from an EMBL/GenBank/DDBJ whole genome shotgun (WGS) entry which is preliminary data.</text>
</comment>
<dbReference type="AlphaFoldDB" id="A0A1J4U6X0"/>
<sequence length="65" mass="7547">MYVVIWIPNSVNFPTQVNGPFNSIQAAENWIIKKDPNAEEVEEPGYLQWKSKGGRLFIEPVRRPF</sequence>
<organism evidence="1 2">
    <name type="scientific">Candidatus Magasanikbacteria bacterium CG1_02_32_51</name>
    <dbReference type="NCBI Taxonomy" id="1805238"/>
    <lineage>
        <taxon>Bacteria</taxon>
        <taxon>Candidatus Magasanikiibacteriota</taxon>
    </lineage>
</organism>
<dbReference type="STRING" id="1805238.AUJ23_00490"/>
<evidence type="ECO:0000313" key="1">
    <source>
        <dbReference type="EMBL" id="OIO20372.1"/>
    </source>
</evidence>
<name>A0A1J4U6X0_9BACT</name>
<dbReference type="EMBL" id="MNVC01000006">
    <property type="protein sequence ID" value="OIO20372.1"/>
    <property type="molecule type" value="Genomic_DNA"/>
</dbReference>
<evidence type="ECO:0000313" key="2">
    <source>
        <dbReference type="Proteomes" id="UP000181941"/>
    </source>
</evidence>